<evidence type="ECO:0000259" key="5">
    <source>
        <dbReference type="PROSITE" id="PS51987"/>
    </source>
</evidence>
<comment type="similarity">
    <text evidence="2 3">Belongs to the glutamine synthetase family.</text>
</comment>
<name>W7U375_9STRA</name>
<dbReference type="PANTHER" id="PTHR43785">
    <property type="entry name" value="GAMMA-GLUTAMYLPUTRESCINE SYNTHETASE"/>
    <property type="match status" value="1"/>
</dbReference>
<sequence>MPQETKHINFLWCSLAGLRCLRVVPVHTMYDKKRVDQYADIDENGYLKWLPKPMPSVSLSRACISLPAHEDTPSPDSGVPFVGDICLQLEDPMSNLMCLPWRPKHFMGAVRMLDPISHAPWSLCPRSCLARILEKAQARHGISFRVGFELEFALATIDGKFDDRHTYSSARGFDVESSLLDDLCDTLYSMGIVVEQLHKESAPGQFELVLGHLPAMEAVDGLLLAREAVAAVAYRHQRRVTLLPKFLPEYAGNGCHVHLSLWKNGINILSLSGATIRPGSLDGVLDMYTTLSGFSSLNETFRQFLGGLVALLPALMCFTTPTPNSFRRLQPGAWAGAFQGWGIANKEVPLRLPVQTLEDGLFTNVEVKLCDSTANPHIALAAILSAGLVGVDLAATLSEADFAESFAALPAPLDVDPGQLTYAERTRRKIKELPREWSTAKACLMSPEGKGLRELLGEDMVRACVAIRESEWAALGGIRLEEEIDLLFDRY</sequence>
<evidence type="ECO:0000313" key="7">
    <source>
        <dbReference type="Proteomes" id="UP000019335"/>
    </source>
</evidence>
<dbReference type="SUPFAM" id="SSF55931">
    <property type="entry name" value="Glutamine synthetase/guanido kinase"/>
    <property type="match status" value="1"/>
</dbReference>
<dbReference type="Pfam" id="PF00120">
    <property type="entry name" value="Gln-synt_C"/>
    <property type="match status" value="2"/>
</dbReference>
<evidence type="ECO:0000256" key="3">
    <source>
        <dbReference type="RuleBase" id="RU000384"/>
    </source>
</evidence>
<dbReference type="InterPro" id="IPR008146">
    <property type="entry name" value="Gln_synth_cat_dom"/>
</dbReference>
<protein>
    <submittedName>
        <fullName evidence="6">Glutamine synthetase</fullName>
    </submittedName>
</protein>
<organism evidence="6 7">
    <name type="scientific">Nannochloropsis gaditana</name>
    <dbReference type="NCBI Taxonomy" id="72520"/>
    <lineage>
        <taxon>Eukaryota</taxon>
        <taxon>Sar</taxon>
        <taxon>Stramenopiles</taxon>
        <taxon>Ochrophyta</taxon>
        <taxon>Eustigmatophyceae</taxon>
        <taxon>Eustigmatales</taxon>
        <taxon>Monodopsidaceae</taxon>
        <taxon>Nannochloropsis</taxon>
    </lineage>
</organism>
<dbReference type="Gene3D" id="3.30.590.10">
    <property type="entry name" value="Glutamine synthetase/guanido kinase, catalytic domain"/>
    <property type="match status" value="1"/>
</dbReference>
<gene>
    <name evidence="6" type="ORF">Naga_100003g119</name>
</gene>
<dbReference type="SMART" id="SM01230">
    <property type="entry name" value="Gln-synt_C"/>
    <property type="match status" value="1"/>
</dbReference>
<comment type="caution">
    <text evidence="6">The sequence shown here is derived from an EMBL/GenBank/DDBJ whole genome shotgun (WGS) entry which is preliminary data.</text>
</comment>
<dbReference type="PROSITE" id="PS51987">
    <property type="entry name" value="GS_CATALYTIC"/>
    <property type="match status" value="1"/>
</dbReference>
<dbReference type="GO" id="GO:0004356">
    <property type="term" value="F:glutamine synthetase activity"/>
    <property type="evidence" value="ECO:0007669"/>
    <property type="project" value="InterPro"/>
</dbReference>
<evidence type="ECO:0000256" key="2">
    <source>
        <dbReference type="PROSITE-ProRule" id="PRU01331"/>
    </source>
</evidence>
<keyword evidence="7" id="KW-1185">Reference proteome</keyword>
<dbReference type="OrthoDB" id="77835at2759"/>
<accession>W7U375</accession>
<evidence type="ECO:0000313" key="6">
    <source>
        <dbReference type="EMBL" id="EWM30243.1"/>
    </source>
</evidence>
<dbReference type="EMBL" id="AZIL01000038">
    <property type="protein sequence ID" value="EWM30243.1"/>
    <property type="molecule type" value="Genomic_DNA"/>
</dbReference>
<proteinExistence type="inferred from homology"/>
<feature type="signal peptide" evidence="4">
    <location>
        <begin position="1"/>
        <end position="20"/>
    </location>
</feature>
<keyword evidence="1" id="KW-0436">Ligase</keyword>
<dbReference type="Proteomes" id="UP000019335">
    <property type="component" value="Chromosome 1"/>
</dbReference>
<evidence type="ECO:0000256" key="4">
    <source>
        <dbReference type="SAM" id="SignalP"/>
    </source>
</evidence>
<dbReference type="InterPro" id="IPR014746">
    <property type="entry name" value="Gln_synth/guanido_kin_cat_dom"/>
</dbReference>
<keyword evidence="4" id="KW-0732">Signal</keyword>
<evidence type="ECO:0000256" key="1">
    <source>
        <dbReference type="ARBA" id="ARBA00022598"/>
    </source>
</evidence>
<reference evidence="6 7" key="1">
    <citation type="journal article" date="2014" name="Mol. Plant">
        <title>Chromosome Scale Genome Assembly and Transcriptome Profiling of Nannochloropsis gaditana in Nitrogen Depletion.</title>
        <authorList>
            <person name="Corteggiani Carpinelli E."/>
            <person name="Telatin A."/>
            <person name="Vitulo N."/>
            <person name="Forcato C."/>
            <person name="D'Angelo M."/>
            <person name="Schiavon R."/>
            <person name="Vezzi A."/>
            <person name="Giacometti G.M."/>
            <person name="Morosinotto T."/>
            <person name="Valle G."/>
        </authorList>
    </citation>
    <scope>NUCLEOTIDE SEQUENCE [LARGE SCALE GENOMIC DNA]</scope>
    <source>
        <strain evidence="6 7">B-31</strain>
    </source>
</reference>
<feature type="domain" description="GS catalytic" evidence="5">
    <location>
        <begin position="125"/>
        <end position="491"/>
    </location>
</feature>
<dbReference type="AlphaFoldDB" id="W7U375"/>
<dbReference type="PANTHER" id="PTHR43785:SF2">
    <property type="entry name" value="TYPE-1 GLUTAMINE SYNTHETASE 1"/>
    <property type="match status" value="1"/>
</dbReference>
<feature type="chain" id="PRO_5004901559" evidence="4">
    <location>
        <begin position="21"/>
        <end position="491"/>
    </location>
</feature>